<dbReference type="InterPro" id="IPR058245">
    <property type="entry name" value="NreC/VraR/RcsB-like_REC"/>
</dbReference>
<feature type="domain" description="HTH luxR-type" evidence="4">
    <location>
        <begin position="147"/>
        <end position="212"/>
    </location>
</feature>
<dbReference type="EMBL" id="BAABKK010000015">
    <property type="protein sequence ID" value="GAA5195644.1"/>
    <property type="molecule type" value="Genomic_DNA"/>
</dbReference>
<dbReference type="CDD" id="cd06170">
    <property type="entry name" value="LuxR_C_like"/>
    <property type="match status" value="1"/>
</dbReference>
<evidence type="ECO:0000256" key="2">
    <source>
        <dbReference type="ARBA" id="ARBA00023125"/>
    </source>
</evidence>
<organism evidence="6 7">
    <name type="scientific">Arthrobacter gyeryongensis</name>
    <dbReference type="NCBI Taxonomy" id="1650592"/>
    <lineage>
        <taxon>Bacteria</taxon>
        <taxon>Bacillati</taxon>
        <taxon>Actinomycetota</taxon>
        <taxon>Actinomycetes</taxon>
        <taxon>Micrococcales</taxon>
        <taxon>Micrococcaceae</taxon>
        <taxon>Arthrobacter</taxon>
    </lineage>
</organism>
<dbReference type="PANTHER" id="PTHR43214:SF43">
    <property type="entry name" value="TWO-COMPONENT RESPONSE REGULATOR"/>
    <property type="match status" value="1"/>
</dbReference>
<evidence type="ECO:0000259" key="5">
    <source>
        <dbReference type="PROSITE" id="PS50110"/>
    </source>
</evidence>
<dbReference type="InterPro" id="IPR001789">
    <property type="entry name" value="Sig_transdc_resp-reg_receiver"/>
</dbReference>
<feature type="domain" description="Response regulatory" evidence="5">
    <location>
        <begin position="2"/>
        <end position="118"/>
    </location>
</feature>
<dbReference type="SMART" id="SM00448">
    <property type="entry name" value="REC"/>
    <property type="match status" value="1"/>
</dbReference>
<accession>A0ABP9SJA8</accession>
<feature type="modified residue" description="4-aspartylphosphate" evidence="3">
    <location>
        <position position="53"/>
    </location>
</feature>
<dbReference type="InterPro" id="IPR016032">
    <property type="entry name" value="Sig_transdc_resp-reg_C-effctor"/>
</dbReference>
<dbReference type="PROSITE" id="PS50110">
    <property type="entry name" value="RESPONSE_REGULATORY"/>
    <property type="match status" value="1"/>
</dbReference>
<reference evidence="7" key="1">
    <citation type="journal article" date="2019" name="Int. J. Syst. Evol. Microbiol.">
        <title>The Global Catalogue of Microorganisms (GCM) 10K type strain sequencing project: providing services to taxonomists for standard genome sequencing and annotation.</title>
        <authorList>
            <consortium name="The Broad Institute Genomics Platform"/>
            <consortium name="The Broad Institute Genome Sequencing Center for Infectious Disease"/>
            <person name="Wu L."/>
            <person name="Ma J."/>
        </authorList>
    </citation>
    <scope>NUCLEOTIDE SEQUENCE [LARGE SCALE GENOMIC DNA]</scope>
    <source>
        <strain evidence="7">JCM 18514</strain>
    </source>
</reference>
<dbReference type="InterPro" id="IPR039420">
    <property type="entry name" value="WalR-like"/>
</dbReference>
<dbReference type="InterPro" id="IPR011006">
    <property type="entry name" value="CheY-like_superfamily"/>
</dbReference>
<dbReference type="PROSITE" id="PS00622">
    <property type="entry name" value="HTH_LUXR_1"/>
    <property type="match status" value="1"/>
</dbReference>
<sequence length="216" mass="23445">MRVLIVDDEALVRHALRIFLESAPATVVVGEAVNGTEAVEQYRILQPDVVLMDIQMPVMNGIEATEMITAEYPDARVLAVTTFSSESHVIAALRAGASGYLVKDTHPDEIVSAILDVHADRSVLSPRIARGLIAAVRDTANPNGHVALSRAQALTERELSIVVFLAQGMSNAEIAQALHLSEATIKSNLGRIMSKWDVRDRVQVLIHAVRTNLVTL</sequence>
<name>A0ABP9SJA8_9MICC</name>
<dbReference type="Pfam" id="PF00072">
    <property type="entry name" value="Response_reg"/>
    <property type="match status" value="1"/>
</dbReference>
<dbReference type="Gene3D" id="3.40.50.2300">
    <property type="match status" value="1"/>
</dbReference>
<evidence type="ECO:0000259" key="4">
    <source>
        <dbReference type="PROSITE" id="PS50043"/>
    </source>
</evidence>
<protein>
    <submittedName>
        <fullName evidence="6">Response regulator transcription factor</fullName>
    </submittedName>
</protein>
<proteinExistence type="predicted"/>
<keyword evidence="7" id="KW-1185">Reference proteome</keyword>
<evidence type="ECO:0000256" key="1">
    <source>
        <dbReference type="ARBA" id="ARBA00022553"/>
    </source>
</evidence>
<dbReference type="SMART" id="SM00421">
    <property type="entry name" value="HTH_LUXR"/>
    <property type="match status" value="1"/>
</dbReference>
<evidence type="ECO:0000313" key="7">
    <source>
        <dbReference type="Proteomes" id="UP001500200"/>
    </source>
</evidence>
<dbReference type="InterPro" id="IPR000792">
    <property type="entry name" value="Tscrpt_reg_LuxR_C"/>
</dbReference>
<dbReference type="CDD" id="cd17535">
    <property type="entry name" value="REC_NarL-like"/>
    <property type="match status" value="1"/>
</dbReference>
<gene>
    <name evidence="6" type="ORF">GCM10023346_26160</name>
</gene>
<keyword evidence="2" id="KW-0238">DNA-binding</keyword>
<evidence type="ECO:0000256" key="3">
    <source>
        <dbReference type="PROSITE-ProRule" id="PRU00169"/>
    </source>
</evidence>
<comment type="caution">
    <text evidence="6">The sequence shown here is derived from an EMBL/GenBank/DDBJ whole genome shotgun (WGS) entry which is preliminary data.</text>
</comment>
<dbReference type="Proteomes" id="UP001500200">
    <property type="component" value="Unassembled WGS sequence"/>
</dbReference>
<dbReference type="Pfam" id="PF00196">
    <property type="entry name" value="GerE"/>
    <property type="match status" value="1"/>
</dbReference>
<keyword evidence="1 3" id="KW-0597">Phosphoprotein</keyword>
<evidence type="ECO:0000313" key="6">
    <source>
        <dbReference type="EMBL" id="GAA5195644.1"/>
    </source>
</evidence>
<dbReference type="PANTHER" id="PTHR43214">
    <property type="entry name" value="TWO-COMPONENT RESPONSE REGULATOR"/>
    <property type="match status" value="1"/>
</dbReference>
<dbReference type="SUPFAM" id="SSF46894">
    <property type="entry name" value="C-terminal effector domain of the bipartite response regulators"/>
    <property type="match status" value="1"/>
</dbReference>
<dbReference type="PROSITE" id="PS50043">
    <property type="entry name" value="HTH_LUXR_2"/>
    <property type="match status" value="1"/>
</dbReference>
<dbReference type="PRINTS" id="PR00038">
    <property type="entry name" value="HTHLUXR"/>
</dbReference>
<dbReference type="SUPFAM" id="SSF52172">
    <property type="entry name" value="CheY-like"/>
    <property type="match status" value="1"/>
</dbReference>